<dbReference type="PANTHER" id="PTHR45649:SF26">
    <property type="entry name" value="OS04G0435100 PROTEIN"/>
    <property type="match status" value="1"/>
</dbReference>
<dbReference type="GO" id="GO:0016020">
    <property type="term" value="C:membrane"/>
    <property type="evidence" value="ECO:0007669"/>
    <property type="project" value="UniProtKB-SubCell"/>
</dbReference>
<reference evidence="7 8" key="1">
    <citation type="submission" date="2014-04" db="EMBL/GenBank/DDBJ databases">
        <authorList>
            <consortium name="DOE Joint Genome Institute"/>
            <person name="Kuo A."/>
            <person name="Kohler A."/>
            <person name="Costa M.D."/>
            <person name="Nagy L.G."/>
            <person name="Floudas D."/>
            <person name="Copeland A."/>
            <person name="Barry K.W."/>
            <person name="Cichocki N."/>
            <person name="Veneault-Fourrey C."/>
            <person name="LaButti K."/>
            <person name="Lindquist E.A."/>
            <person name="Lipzen A."/>
            <person name="Lundell T."/>
            <person name="Morin E."/>
            <person name="Murat C."/>
            <person name="Sun H."/>
            <person name="Tunlid A."/>
            <person name="Henrissat B."/>
            <person name="Grigoriev I.V."/>
            <person name="Hibbett D.S."/>
            <person name="Martin F."/>
            <person name="Nordberg H.P."/>
            <person name="Cantor M.N."/>
            <person name="Hua S.X."/>
        </authorList>
    </citation>
    <scope>NUCLEOTIDE SEQUENCE [LARGE SCALE GENOMIC DNA]</scope>
    <source>
        <strain evidence="7 8">441</strain>
    </source>
</reference>
<evidence type="ECO:0000313" key="7">
    <source>
        <dbReference type="EMBL" id="KIK19978.1"/>
    </source>
</evidence>
<proteinExistence type="predicted"/>
<name>A0A0C9ZJ54_9AGAM</name>
<dbReference type="Proteomes" id="UP000054018">
    <property type="component" value="Unassembled WGS sequence"/>
</dbReference>
<dbReference type="GO" id="GO:0022857">
    <property type="term" value="F:transmembrane transporter activity"/>
    <property type="evidence" value="ECO:0007669"/>
    <property type="project" value="UniProtKB-ARBA"/>
</dbReference>
<dbReference type="EMBL" id="KN833774">
    <property type="protein sequence ID" value="KIK19978.1"/>
    <property type="molecule type" value="Genomic_DNA"/>
</dbReference>
<evidence type="ECO:0000256" key="2">
    <source>
        <dbReference type="ARBA" id="ARBA00022448"/>
    </source>
</evidence>
<evidence type="ECO:0000256" key="3">
    <source>
        <dbReference type="ARBA" id="ARBA00022692"/>
    </source>
</evidence>
<reference evidence="8" key="2">
    <citation type="submission" date="2015-01" db="EMBL/GenBank/DDBJ databases">
        <title>Evolutionary Origins and Diversification of the Mycorrhizal Mutualists.</title>
        <authorList>
            <consortium name="DOE Joint Genome Institute"/>
            <consortium name="Mycorrhizal Genomics Consortium"/>
            <person name="Kohler A."/>
            <person name="Kuo A."/>
            <person name="Nagy L.G."/>
            <person name="Floudas D."/>
            <person name="Copeland A."/>
            <person name="Barry K.W."/>
            <person name="Cichocki N."/>
            <person name="Veneault-Fourrey C."/>
            <person name="LaButti K."/>
            <person name="Lindquist E.A."/>
            <person name="Lipzen A."/>
            <person name="Lundell T."/>
            <person name="Morin E."/>
            <person name="Murat C."/>
            <person name="Riley R."/>
            <person name="Ohm R."/>
            <person name="Sun H."/>
            <person name="Tunlid A."/>
            <person name="Henrissat B."/>
            <person name="Grigoriev I.V."/>
            <person name="Hibbett D.S."/>
            <person name="Martin F."/>
        </authorList>
    </citation>
    <scope>NUCLEOTIDE SEQUENCE [LARGE SCALE GENOMIC DNA]</scope>
    <source>
        <strain evidence="8">441</strain>
    </source>
</reference>
<evidence type="ECO:0000256" key="5">
    <source>
        <dbReference type="ARBA" id="ARBA00023136"/>
    </source>
</evidence>
<protein>
    <submittedName>
        <fullName evidence="7">Uncharacterized protein</fullName>
    </submittedName>
</protein>
<keyword evidence="4 6" id="KW-1133">Transmembrane helix</keyword>
<feature type="transmembrane region" description="Helical" evidence="6">
    <location>
        <begin position="202"/>
        <end position="221"/>
    </location>
</feature>
<evidence type="ECO:0000313" key="8">
    <source>
        <dbReference type="Proteomes" id="UP000054018"/>
    </source>
</evidence>
<evidence type="ECO:0000256" key="1">
    <source>
        <dbReference type="ARBA" id="ARBA00004141"/>
    </source>
</evidence>
<accession>A0A0C9ZJ54</accession>
<dbReference type="AlphaFoldDB" id="A0A0C9ZJ54"/>
<organism evidence="7 8">
    <name type="scientific">Pisolithus microcarpus 441</name>
    <dbReference type="NCBI Taxonomy" id="765257"/>
    <lineage>
        <taxon>Eukaryota</taxon>
        <taxon>Fungi</taxon>
        <taxon>Dikarya</taxon>
        <taxon>Basidiomycota</taxon>
        <taxon>Agaricomycotina</taxon>
        <taxon>Agaricomycetes</taxon>
        <taxon>Agaricomycetidae</taxon>
        <taxon>Boletales</taxon>
        <taxon>Sclerodermatineae</taxon>
        <taxon>Pisolithaceae</taxon>
        <taxon>Pisolithus</taxon>
    </lineage>
</organism>
<keyword evidence="5 6" id="KW-0472">Membrane</keyword>
<keyword evidence="8" id="KW-1185">Reference proteome</keyword>
<dbReference type="HOGENOM" id="CLU_1019829_0_0_1"/>
<sequence length="273" mass="29832">MPLRAVNMRCILVARLSPSRTMVCISSTSSYPSRTAYARPEIDGIPTRRRTNEHSTKASLETLQSLLDLTAIGGDSEEGGSDVLRRFLEAATGAGVIRQRMFVKFASVRTVYQARNSTMPPNQCFRCDANLAVVSCGPVYRRRAGNLKYDTPRKHHTRPPSTNEFQLLPASRQTFAFTRDGALPLLIILYRINSFTGTPINAVWIVILMAALLGLLAFACMSATNAIPTTSITAADAVPIFAWLASYNDLKPGPSNLGFFLSPHAVPSHTVTD</sequence>
<keyword evidence="3 6" id="KW-0812">Transmembrane</keyword>
<dbReference type="STRING" id="765257.A0A0C9ZJ54"/>
<keyword evidence="2" id="KW-0813">Transport</keyword>
<comment type="subcellular location">
    <subcellularLocation>
        <location evidence="1">Membrane</location>
        <topology evidence="1">Multi-pass membrane protein</topology>
    </subcellularLocation>
</comment>
<evidence type="ECO:0000256" key="6">
    <source>
        <dbReference type="SAM" id="Phobius"/>
    </source>
</evidence>
<dbReference type="PANTHER" id="PTHR45649">
    <property type="entry name" value="AMINO-ACID PERMEASE BAT1"/>
    <property type="match status" value="1"/>
</dbReference>
<evidence type="ECO:0000256" key="4">
    <source>
        <dbReference type="ARBA" id="ARBA00022989"/>
    </source>
</evidence>
<gene>
    <name evidence="7" type="ORF">PISMIDRAFT_13321</name>
</gene>